<dbReference type="PANTHER" id="PTHR33910:SF1">
    <property type="entry name" value="PROTEIN TRANSLOCASE SUBUNIT SECE"/>
    <property type="match status" value="1"/>
</dbReference>
<evidence type="ECO:0000256" key="1">
    <source>
        <dbReference type="ARBA" id="ARBA00004370"/>
    </source>
</evidence>
<dbReference type="KEGG" id="mas:Mahau_2170"/>
<reference evidence="11" key="1">
    <citation type="submission" date="2010-11" db="EMBL/GenBank/DDBJ databases">
        <title>The complete genome of Mahella australiensis DSM 15567.</title>
        <authorList>
            <consortium name="US DOE Joint Genome Institute (JGI-PGF)"/>
            <person name="Lucas S."/>
            <person name="Copeland A."/>
            <person name="Lapidus A."/>
            <person name="Bruce D."/>
            <person name="Goodwin L."/>
            <person name="Pitluck S."/>
            <person name="Kyrpides N."/>
            <person name="Mavromatis K."/>
            <person name="Pagani I."/>
            <person name="Ivanova N."/>
            <person name="Teshima H."/>
            <person name="Brettin T."/>
            <person name="Detter J.C."/>
            <person name="Han C."/>
            <person name="Tapia R."/>
            <person name="Land M."/>
            <person name="Hauser L."/>
            <person name="Markowitz V."/>
            <person name="Cheng J.-F."/>
            <person name="Hugenholtz P."/>
            <person name="Woyke T."/>
            <person name="Wu D."/>
            <person name="Spring S."/>
            <person name="Pukall R."/>
            <person name="Steenblock K."/>
            <person name="Schneider S."/>
            <person name="Klenk H.-P."/>
            <person name="Eisen J.A."/>
        </authorList>
    </citation>
    <scope>NUCLEOTIDE SEQUENCE [LARGE SCALE GENOMIC DNA]</scope>
    <source>
        <strain evidence="11">DSM 15567 / CIP 107919 / 50-1 BON</strain>
    </source>
</reference>
<evidence type="ECO:0000256" key="4">
    <source>
        <dbReference type="ARBA" id="ARBA00022692"/>
    </source>
</evidence>
<dbReference type="PANTHER" id="PTHR33910">
    <property type="entry name" value="PROTEIN TRANSLOCASE SUBUNIT SECE"/>
    <property type="match status" value="1"/>
</dbReference>
<feature type="transmembrane region" description="Helical" evidence="9">
    <location>
        <begin position="46"/>
        <end position="71"/>
    </location>
</feature>
<dbReference type="GO" id="GO:0005886">
    <property type="term" value="C:plasma membrane"/>
    <property type="evidence" value="ECO:0007669"/>
    <property type="project" value="UniProtKB-SubCell"/>
</dbReference>
<keyword evidence="2 9" id="KW-0813">Transport</keyword>
<dbReference type="eggNOG" id="COG0690">
    <property type="taxonomic scope" value="Bacteria"/>
</dbReference>
<keyword evidence="6 9" id="KW-1133">Transmembrane helix</keyword>
<dbReference type="STRING" id="697281.Mahau_2170"/>
<dbReference type="EMBL" id="CP002360">
    <property type="protein sequence ID" value="AEE97342.1"/>
    <property type="molecule type" value="Genomic_DNA"/>
</dbReference>
<comment type="subunit">
    <text evidence="9">Component of the Sec protein translocase complex. Heterotrimer consisting of SecY, SecE and SecG subunits. The heterotrimers can form oligomers, although 1 heterotrimer is thought to be able to translocate proteins. Interacts with the ribosome. Interacts with SecDF, and other proteins may be involved. Interacts with SecA.</text>
</comment>
<evidence type="ECO:0000256" key="3">
    <source>
        <dbReference type="ARBA" id="ARBA00022475"/>
    </source>
</evidence>
<keyword evidence="4 9" id="KW-0812">Transmembrane</keyword>
<dbReference type="Gene3D" id="1.20.5.1030">
    <property type="entry name" value="Preprotein translocase secy subunit"/>
    <property type="match status" value="1"/>
</dbReference>
<dbReference type="Pfam" id="PF00584">
    <property type="entry name" value="SecE"/>
    <property type="match status" value="1"/>
</dbReference>
<keyword evidence="3 9" id="KW-1003">Cell membrane</keyword>
<keyword evidence="5 9" id="KW-0653">Protein transport</keyword>
<keyword evidence="7 9" id="KW-0811">Translocation</keyword>
<reference evidence="10 11" key="2">
    <citation type="journal article" date="2011" name="Stand. Genomic Sci.">
        <title>Complete genome sequence of Mahella australiensis type strain (50-1 BON).</title>
        <authorList>
            <person name="Sikorski J."/>
            <person name="Teshima H."/>
            <person name="Nolan M."/>
            <person name="Lucas S."/>
            <person name="Hammon N."/>
            <person name="Deshpande S."/>
            <person name="Cheng J.F."/>
            <person name="Pitluck S."/>
            <person name="Liolios K."/>
            <person name="Pagani I."/>
            <person name="Ivanova N."/>
            <person name="Huntemann M."/>
            <person name="Mavromatis K."/>
            <person name="Ovchinikova G."/>
            <person name="Pati A."/>
            <person name="Tapia R."/>
            <person name="Han C."/>
            <person name="Goodwin L."/>
            <person name="Chen A."/>
            <person name="Palaniappan K."/>
            <person name="Land M."/>
            <person name="Hauser L."/>
            <person name="Ngatchou-Djao O.D."/>
            <person name="Rohde M."/>
            <person name="Pukall R."/>
            <person name="Spring S."/>
            <person name="Abt B."/>
            <person name="Goker M."/>
            <person name="Detter J.C."/>
            <person name="Woyke T."/>
            <person name="Bristow J."/>
            <person name="Markowitz V."/>
            <person name="Hugenholtz P."/>
            <person name="Eisen J.A."/>
            <person name="Kyrpides N.C."/>
            <person name="Klenk H.P."/>
            <person name="Lapidus A."/>
        </authorList>
    </citation>
    <scope>NUCLEOTIDE SEQUENCE [LARGE SCALE GENOMIC DNA]</scope>
    <source>
        <strain evidence="11">DSM 15567 / CIP 107919 / 50-1 BON</strain>
    </source>
</reference>
<evidence type="ECO:0000256" key="6">
    <source>
        <dbReference type="ARBA" id="ARBA00022989"/>
    </source>
</evidence>
<evidence type="ECO:0000313" key="10">
    <source>
        <dbReference type="EMBL" id="AEE97342.1"/>
    </source>
</evidence>
<dbReference type="GO" id="GO:0065002">
    <property type="term" value="P:intracellular protein transmembrane transport"/>
    <property type="evidence" value="ECO:0007669"/>
    <property type="project" value="UniProtKB-UniRule"/>
</dbReference>
<dbReference type="RefSeq" id="WP_013781770.1">
    <property type="nucleotide sequence ID" value="NC_015520.1"/>
</dbReference>
<dbReference type="InterPro" id="IPR005807">
    <property type="entry name" value="SecE_bac"/>
</dbReference>
<comment type="similarity">
    <text evidence="9">Belongs to the SecE/SEC61-gamma family.</text>
</comment>
<name>F4A2Z9_MAHA5</name>
<organism evidence="10 11">
    <name type="scientific">Mahella australiensis (strain DSM 15567 / CIP 107919 / 50-1 BON)</name>
    <dbReference type="NCBI Taxonomy" id="697281"/>
    <lineage>
        <taxon>Bacteria</taxon>
        <taxon>Bacillati</taxon>
        <taxon>Bacillota</taxon>
        <taxon>Clostridia</taxon>
        <taxon>Thermoanaerobacterales</taxon>
        <taxon>Thermoanaerobacterales Family IV. Incertae Sedis</taxon>
        <taxon>Mahella</taxon>
    </lineage>
</organism>
<dbReference type="InterPro" id="IPR001901">
    <property type="entry name" value="Translocase_SecE/Sec61-g"/>
</dbReference>
<comment type="subcellular location">
    <subcellularLocation>
        <location evidence="9">Cell membrane</location>
        <topology evidence="9">Single-pass membrane protein</topology>
    </subcellularLocation>
    <subcellularLocation>
        <location evidence="1">Membrane</location>
    </subcellularLocation>
</comment>
<dbReference type="GO" id="GO:0043952">
    <property type="term" value="P:protein transport by the Sec complex"/>
    <property type="evidence" value="ECO:0007669"/>
    <property type="project" value="UniProtKB-UniRule"/>
</dbReference>
<evidence type="ECO:0000313" key="11">
    <source>
        <dbReference type="Proteomes" id="UP000008457"/>
    </source>
</evidence>
<gene>
    <name evidence="9" type="primary">secE</name>
    <name evidence="10" type="ordered locus">Mahau_2170</name>
</gene>
<dbReference type="PROSITE" id="PS01067">
    <property type="entry name" value="SECE_SEC61G"/>
    <property type="match status" value="1"/>
</dbReference>
<dbReference type="Proteomes" id="UP000008457">
    <property type="component" value="Chromosome"/>
</dbReference>
<dbReference type="HOGENOM" id="CLU_113663_5_1_9"/>
<evidence type="ECO:0000256" key="5">
    <source>
        <dbReference type="ARBA" id="ARBA00022927"/>
    </source>
</evidence>
<accession>F4A2Z9</accession>
<dbReference type="GO" id="GO:0006605">
    <property type="term" value="P:protein targeting"/>
    <property type="evidence" value="ECO:0007669"/>
    <property type="project" value="UniProtKB-UniRule"/>
</dbReference>
<evidence type="ECO:0000256" key="9">
    <source>
        <dbReference type="HAMAP-Rule" id="MF_00422"/>
    </source>
</evidence>
<keyword evidence="11" id="KW-1185">Reference proteome</keyword>
<sequence length="80" mass="9318">MEMVKEKSTNVKVDKKPKSRRFDLIGYFKDVYAEMKKVVWPTWHQLLTYTGVVLVVVLGFAIVFGIIDLGLERIFRLIIS</sequence>
<evidence type="ECO:0000256" key="7">
    <source>
        <dbReference type="ARBA" id="ARBA00023010"/>
    </source>
</evidence>
<proteinExistence type="inferred from homology"/>
<keyword evidence="8 9" id="KW-0472">Membrane</keyword>
<comment type="function">
    <text evidence="9">Essential subunit of the Sec protein translocation channel SecYEG. Clamps together the 2 halves of SecY. May contact the channel plug during translocation.</text>
</comment>
<dbReference type="NCBIfam" id="TIGR00964">
    <property type="entry name" value="secE_bact"/>
    <property type="match status" value="1"/>
</dbReference>
<dbReference type="HAMAP" id="MF_00422">
    <property type="entry name" value="SecE"/>
    <property type="match status" value="1"/>
</dbReference>
<dbReference type="AlphaFoldDB" id="F4A2Z9"/>
<dbReference type="GO" id="GO:0008320">
    <property type="term" value="F:protein transmembrane transporter activity"/>
    <property type="evidence" value="ECO:0007669"/>
    <property type="project" value="UniProtKB-UniRule"/>
</dbReference>
<dbReference type="GO" id="GO:0009306">
    <property type="term" value="P:protein secretion"/>
    <property type="evidence" value="ECO:0007669"/>
    <property type="project" value="UniProtKB-UniRule"/>
</dbReference>
<protein>
    <recommendedName>
        <fullName evidence="9">Protein translocase subunit SecE</fullName>
    </recommendedName>
</protein>
<evidence type="ECO:0000256" key="8">
    <source>
        <dbReference type="ARBA" id="ARBA00023136"/>
    </source>
</evidence>
<evidence type="ECO:0000256" key="2">
    <source>
        <dbReference type="ARBA" id="ARBA00022448"/>
    </source>
</evidence>
<dbReference type="InterPro" id="IPR038379">
    <property type="entry name" value="SecE_sf"/>
</dbReference>